<sequence>MLTRLLNNYRNGRQHHGTSICDASEAFALAKCKAKSCAERHLAPPIAVVSVAEAAAASRIWARPGTNAGVRGRVLDMMRANHEDRLGCKAFLAVFQRQQTQHGALLSWLHKTLVGARISDPAERRMLECAMTAL</sequence>
<evidence type="ECO:0000313" key="1">
    <source>
        <dbReference type="EMBL" id="KAF1914917.1"/>
    </source>
</evidence>
<keyword evidence="2" id="KW-1185">Reference proteome</keyword>
<organism evidence="1 2">
    <name type="scientific">Ampelomyces quisqualis</name>
    <name type="common">Powdery mildew agent</name>
    <dbReference type="NCBI Taxonomy" id="50730"/>
    <lineage>
        <taxon>Eukaryota</taxon>
        <taxon>Fungi</taxon>
        <taxon>Dikarya</taxon>
        <taxon>Ascomycota</taxon>
        <taxon>Pezizomycotina</taxon>
        <taxon>Dothideomycetes</taxon>
        <taxon>Pleosporomycetidae</taxon>
        <taxon>Pleosporales</taxon>
        <taxon>Pleosporineae</taxon>
        <taxon>Phaeosphaeriaceae</taxon>
        <taxon>Ampelomyces</taxon>
    </lineage>
</organism>
<dbReference type="OrthoDB" id="289721at2759"/>
<name>A0A6A5QLI7_AMPQU</name>
<protein>
    <submittedName>
        <fullName evidence="1">Uncharacterized protein</fullName>
    </submittedName>
</protein>
<reference evidence="1" key="1">
    <citation type="journal article" date="2020" name="Stud. Mycol.">
        <title>101 Dothideomycetes genomes: a test case for predicting lifestyles and emergence of pathogens.</title>
        <authorList>
            <person name="Haridas S."/>
            <person name="Albert R."/>
            <person name="Binder M."/>
            <person name="Bloem J."/>
            <person name="Labutti K."/>
            <person name="Salamov A."/>
            <person name="Andreopoulos B."/>
            <person name="Baker S."/>
            <person name="Barry K."/>
            <person name="Bills G."/>
            <person name="Bluhm B."/>
            <person name="Cannon C."/>
            <person name="Castanera R."/>
            <person name="Culley D."/>
            <person name="Daum C."/>
            <person name="Ezra D."/>
            <person name="Gonzalez J."/>
            <person name="Henrissat B."/>
            <person name="Kuo A."/>
            <person name="Liang C."/>
            <person name="Lipzen A."/>
            <person name="Lutzoni F."/>
            <person name="Magnuson J."/>
            <person name="Mondo S."/>
            <person name="Nolan M."/>
            <person name="Ohm R."/>
            <person name="Pangilinan J."/>
            <person name="Park H.-J."/>
            <person name="Ramirez L."/>
            <person name="Alfaro M."/>
            <person name="Sun H."/>
            <person name="Tritt A."/>
            <person name="Yoshinaga Y."/>
            <person name="Zwiers L.-H."/>
            <person name="Turgeon B."/>
            <person name="Goodwin S."/>
            <person name="Spatafora J."/>
            <person name="Crous P."/>
            <person name="Grigoriev I."/>
        </authorList>
    </citation>
    <scope>NUCLEOTIDE SEQUENCE</scope>
    <source>
        <strain evidence="1">HMLAC05119</strain>
    </source>
</reference>
<accession>A0A6A5QLI7</accession>
<evidence type="ECO:0000313" key="2">
    <source>
        <dbReference type="Proteomes" id="UP000800096"/>
    </source>
</evidence>
<dbReference type="EMBL" id="ML979137">
    <property type="protein sequence ID" value="KAF1914917.1"/>
    <property type="molecule type" value="Genomic_DNA"/>
</dbReference>
<gene>
    <name evidence="1" type="ORF">BDU57DRAFT_520136</name>
</gene>
<dbReference type="AlphaFoldDB" id="A0A6A5QLI7"/>
<dbReference type="Proteomes" id="UP000800096">
    <property type="component" value="Unassembled WGS sequence"/>
</dbReference>
<proteinExistence type="predicted"/>